<evidence type="ECO:0000259" key="2">
    <source>
        <dbReference type="PROSITE" id="PS50887"/>
    </source>
</evidence>
<feature type="domain" description="GGDEF" evidence="2">
    <location>
        <begin position="168"/>
        <end position="301"/>
    </location>
</feature>
<keyword evidence="4" id="KW-1185">Reference proteome</keyword>
<evidence type="ECO:0008006" key="5">
    <source>
        <dbReference type="Google" id="ProtNLM"/>
    </source>
</evidence>
<dbReference type="InterPro" id="IPR001633">
    <property type="entry name" value="EAL_dom"/>
</dbReference>
<comment type="caution">
    <text evidence="3">The sequence shown here is derived from an EMBL/GenBank/DDBJ whole genome shotgun (WGS) entry which is preliminary data.</text>
</comment>
<dbReference type="CDD" id="cd00130">
    <property type="entry name" value="PAS"/>
    <property type="match status" value="1"/>
</dbReference>
<dbReference type="PROSITE" id="PS50887">
    <property type="entry name" value="GGDEF"/>
    <property type="match status" value="2"/>
</dbReference>
<dbReference type="InterPro" id="IPR035965">
    <property type="entry name" value="PAS-like_dom_sf"/>
</dbReference>
<sequence>MIKVTKQTNFKFQMATDSLQVGILKCRIDKYLSIEEMNSGFVQLSGYSAEDMEKRFQNHLMECVHPEDISVLTTLQTDISRGKICAAAEFRIPGKSNVSRWYRLLALTQFDEFKKPYSVIGILFDIDGEMQFMNKLRSQAEQDSLTGLYNRKETELRIKEYLDRKPEKCCALFMIDTDNFKQVNDTKGHMMGDVVLTEMASAMKSLMRTTDIVGRIGGDEFTIFMKDIPSKDAARKKAERLADVFRHLFENEKFSLQITCSIGVAAYPDDGADFKTLYKHADQALYQAKTHGKNKYVMYNNKRAYCAEDTGYSSIGAHIDSESRTVQSQGDLLADVFKILYRMENPDQAINLILETVGKKFDVSRAYIFESTEDGKYTSNTYEWCNEGIPPQILMLQNLNYNQFGDYHTLFQDNSIFYCRDINTLHPKQREILEEQGICSTLQCAFWKGENLAGFIGFDECTGLRLWTKEEVDTLSLISQMMSIFLQKRRVMDWNSEMKLQLHTILDSNDSCIYVIQQDSFELLYLSQNTKELKPKVQLGEFCYKAFYGKDSICDFCPLLNGGTGELYVPEKNIHIKLQASSMKWLGNDAYLLSFRTDSGGIVPHDESCSAFMAEKSLVDCLQWLTSSEYLDDAIEYVLRIVQNYYQSDRVYIIEADVKNNVANNTYEICAEGVSPQIDHLQNVPLETISFWMEQFEIRDYIKINNIEELGEDRRLEYDILKKQGIKSLMAIPLSDKGEIKGFLGVDDPKQNKKNFHYLKGLSYFLESEIAKNTLKKKLELMSYQDLMTGLENRNSFLNYCEDFSIRMPSPIGIIFMDINGLKRFNDAKGHVYGDMIVTHVSDMIKKFFPDARKFRLSGDEFLVVSEALTYEAFMTQVSSLEESLSENNLCIISMGTTWNDIYTDLNESLNKADRLMYLKKQEYYRTSQNIAPEKTPLLKDLTNAILNKEYLVYLQPKINLGSDSIDSAEALVRYREKDGSISPPFKFIPMLESEGLISNIDFFVLEEVCRLLTSWKNTPFSEIRLALNLSRITLFDDHFFTRFWEIFKRYDLKPEQIEIEINEAQETLNKKQMALLLEQLKNRGFRIVLDDFGVAYSSYEFLMMADFDLLKIDKSVVQRYETSVKGKALMKHIVQMSHDIGIKCCAEGVETEEQYNFIKEIGCDYIQGYFVGKPAPPEKFKL</sequence>
<name>A0ABQ0B8D6_9FIRM</name>
<dbReference type="CDD" id="cd01949">
    <property type="entry name" value="GGDEF"/>
    <property type="match status" value="2"/>
</dbReference>
<dbReference type="Proteomes" id="UP001600943">
    <property type="component" value="Unassembled WGS sequence"/>
</dbReference>
<dbReference type="NCBIfam" id="TIGR00254">
    <property type="entry name" value="GGDEF"/>
    <property type="match status" value="2"/>
</dbReference>
<feature type="domain" description="EAL" evidence="1">
    <location>
        <begin position="935"/>
        <end position="1183"/>
    </location>
</feature>
<dbReference type="PANTHER" id="PTHR33121">
    <property type="entry name" value="CYCLIC DI-GMP PHOSPHODIESTERASE PDEF"/>
    <property type="match status" value="1"/>
</dbReference>
<gene>
    <name evidence="3" type="ORF">K040078D81_18290</name>
</gene>
<dbReference type="CDD" id="cd01948">
    <property type="entry name" value="EAL"/>
    <property type="match status" value="1"/>
</dbReference>
<dbReference type="InterPro" id="IPR000160">
    <property type="entry name" value="GGDEF_dom"/>
</dbReference>
<dbReference type="PROSITE" id="PS50883">
    <property type="entry name" value="EAL"/>
    <property type="match status" value="1"/>
</dbReference>
<dbReference type="InterPro" id="IPR029787">
    <property type="entry name" value="Nucleotide_cyclase"/>
</dbReference>
<dbReference type="Pfam" id="PF08447">
    <property type="entry name" value="PAS_3"/>
    <property type="match status" value="1"/>
</dbReference>
<evidence type="ECO:0000313" key="3">
    <source>
        <dbReference type="EMBL" id="GAA6407712.1"/>
    </source>
</evidence>
<dbReference type="Pfam" id="PF00990">
    <property type="entry name" value="GGDEF"/>
    <property type="match status" value="2"/>
</dbReference>
<evidence type="ECO:0000259" key="1">
    <source>
        <dbReference type="PROSITE" id="PS50883"/>
    </source>
</evidence>
<accession>A0ABQ0B8D6</accession>
<dbReference type="Gene3D" id="3.30.70.270">
    <property type="match status" value="2"/>
</dbReference>
<protein>
    <recommendedName>
        <fullName evidence="5">EAL domain-containing protein</fullName>
    </recommendedName>
</protein>
<proteinExistence type="predicted"/>
<dbReference type="InterPro" id="IPR035919">
    <property type="entry name" value="EAL_sf"/>
</dbReference>
<dbReference type="InterPro" id="IPR013655">
    <property type="entry name" value="PAS_fold_3"/>
</dbReference>
<dbReference type="InterPro" id="IPR043128">
    <property type="entry name" value="Rev_trsase/Diguanyl_cyclase"/>
</dbReference>
<reference evidence="3 4" key="1">
    <citation type="submission" date="2024-04" db="EMBL/GenBank/DDBJ databases">
        <title>Defined microbial consortia suppress multidrug-resistant proinflammatory Enterobacteriaceae via ecological control.</title>
        <authorList>
            <person name="Furuichi M."/>
            <person name="Kawaguchi T."/>
            <person name="Pust M."/>
            <person name="Yasuma K."/>
            <person name="Plichta D."/>
            <person name="Hasegawa N."/>
            <person name="Ohya T."/>
            <person name="Bhattarai S."/>
            <person name="Sasajima S."/>
            <person name="Aoto Y."/>
            <person name="Tuganbaev T."/>
            <person name="Yaginuma M."/>
            <person name="Ueda M."/>
            <person name="Okahashi N."/>
            <person name="Amafuji K."/>
            <person name="Kiridooshi Y."/>
            <person name="Sugita K."/>
            <person name="Strazar M."/>
            <person name="Skelly A."/>
            <person name="Suda W."/>
            <person name="Hattori M."/>
            <person name="Nakamoto N."/>
            <person name="Caballero S."/>
            <person name="Norman J."/>
            <person name="Olle B."/>
            <person name="Tanoue T."/>
            <person name="Arita M."/>
            <person name="Bucci V."/>
            <person name="Atarashi K."/>
            <person name="Xavier R."/>
            <person name="Honda K."/>
        </authorList>
    </citation>
    <scope>NUCLEOTIDE SEQUENCE [LARGE SCALE GENOMIC DNA]</scope>
    <source>
        <strain evidence="4">k04-0078-D8-1</strain>
    </source>
</reference>
<dbReference type="SUPFAM" id="SSF141868">
    <property type="entry name" value="EAL domain-like"/>
    <property type="match status" value="1"/>
</dbReference>
<dbReference type="SUPFAM" id="SSF55781">
    <property type="entry name" value="GAF domain-like"/>
    <property type="match status" value="2"/>
</dbReference>
<feature type="domain" description="GGDEF" evidence="2">
    <location>
        <begin position="810"/>
        <end position="934"/>
    </location>
</feature>
<dbReference type="SMART" id="SM00052">
    <property type="entry name" value="EAL"/>
    <property type="match status" value="1"/>
</dbReference>
<dbReference type="Gene3D" id="3.20.20.450">
    <property type="entry name" value="EAL domain"/>
    <property type="match status" value="1"/>
</dbReference>
<dbReference type="SUPFAM" id="SSF55785">
    <property type="entry name" value="PYP-like sensor domain (PAS domain)"/>
    <property type="match status" value="1"/>
</dbReference>
<dbReference type="InterPro" id="IPR050706">
    <property type="entry name" value="Cyclic-di-GMP_PDE-like"/>
</dbReference>
<dbReference type="Pfam" id="PF00563">
    <property type="entry name" value="EAL"/>
    <property type="match status" value="1"/>
</dbReference>
<dbReference type="InterPro" id="IPR000014">
    <property type="entry name" value="PAS"/>
</dbReference>
<organism evidence="3 4">
    <name type="scientific">Blautia hominis</name>
    <dbReference type="NCBI Taxonomy" id="2025493"/>
    <lineage>
        <taxon>Bacteria</taxon>
        <taxon>Bacillati</taxon>
        <taxon>Bacillota</taxon>
        <taxon>Clostridia</taxon>
        <taxon>Lachnospirales</taxon>
        <taxon>Lachnospiraceae</taxon>
        <taxon>Blautia</taxon>
    </lineage>
</organism>
<dbReference type="EMBL" id="BAABYW010000001">
    <property type="protein sequence ID" value="GAA6407712.1"/>
    <property type="molecule type" value="Genomic_DNA"/>
</dbReference>
<dbReference type="Gene3D" id="3.30.450.20">
    <property type="entry name" value="PAS domain"/>
    <property type="match status" value="1"/>
</dbReference>
<evidence type="ECO:0000313" key="4">
    <source>
        <dbReference type="Proteomes" id="UP001600943"/>
    </source>
</evidence>
<dbReference type="SUPFAM" id="SSF55073">
    <property type="entry name" value="Nucleotide cyclase"/>
    <property type="match status" value="2"/>
</dbReference>
<dbReference type="SMART" id="SM00267">
    <property type="entry name" value="GGDEF"/>
    <property type="match status" value="2"/>
</dbReference>
<dbReference type="RefSeq" id="WP_390404770.1">
    <property type="nucleotide sequence ID" value="NZ_BAABYW010000001.1"/>
</dbReference>
<dbReference type="Gene3D" id="3.30.450.40">
    <property type="match status" value="2"/>
</dbReference>
<dbReference type="PANTHER" id="PTHR33121:SF70">
    <property type="entry name" value="SIGNALING PROTEIN YKOW"/>
    <property type="match status" value="1"/>
</dbReference>
<dbReference type="InterPro" id="IPR029016">
    <property type="entry name" value="GAF-like_dom_sf"/>
</dbReference>